<evidence type="ECO:0000313" key="4">
    <source>
        <dbReference type="Proteomes" id="UP000192591"/>
    </source>
</evidence>
<organism evidence="3 4">
    <name type="scientific">Saccharomonospora piscinae</name>
    <dbReference type="NCBI Taxonomy" id="687388"/>
    <lineage>
        <taxon>Bacteria</taxon>
        <taxon>Bacillati</taxon>
        <taxon>Actinomycetota</taxon>
        <taxon>Actinomycetes</taxon>
        <taxon>Pseudonocardiales</taxon>
        <taxon>Pseudonocardiaceae</taxon>
        <taxon>Saccharomonospora</taxon>
    </lineage>
</organism>
<proteinExistence type="predicted"/>
<dbReference type="Gene3D" id="6.10.140.1340">
    <property type="match status" value="1"/>
</dbReference>
<dbReference type="InterPro" id="IPR036873">
    <property type="entry name" value="Rhodanese-like_dom_sf"/>
</dbReference>
<dbReference type="InterPro" id="IPR021309">
    <property type="entry name" value="YgaP-like_TM"/>
</dbReference>
<dbReference type="Proteomes" id="UP000192591">
    <property type="component" value="Unassembled WGS sequence"/>
</dbReference>
<evidence type="ECO:0000313" key="3">
    <source>
        <dbReference type="EMBL" id="OQO91012.1"/>
    </source>
</evidence>
<dbReference type="SMART" id="SM00450">
    <property type="entry name" value="RHOD"/>
    <property type="match status" value="1"/>
</dbReference>
<feature type="transmembrane region" description="Helical" evidence="1">
    <location>
        <begin position="139"/>
        <end position="163"/>
    </location>
</feature>
<dbReference type="GO" id="GO:0004792">
    <property type="term" value="F:thiosulfate-cyanide sulfurtransferase activity"/>
    <property type="evidence" value="ECO:0007669"/>
    <property type="project" value="TreeGrafter"/>
</dbReference>
<sequence length="191" mass="20253">MTQIDTTRLRTLLTGKTSLRLIDVRSPGEFAAEHIPGSANVPLDVLRARQDELTVRHDDPIVLVCASGGRAEQARTLLHQAGAEPTVLAGGLGQWERDGGDVRRGRGAWAMERQVRLAAGTLVLSGVLGSIAYRPLKWLAGFVGAGLTVAAVTNTCAMSRVLALLPVNRRAAGAPDAHVAEVTEPRSPLSR</sequence>
<dbReference type="Pfam" id="PF00581">
    <property type="entry name" value="Rhodanese"/>
    <property type="match status" value="1"/>
</dbReference>
<dbReference type="Pfam" id="PF11127">
    <property type="entry name" value="YgaP-like_TM"/>
    <property type="match status" value="1"/>
</dbReference>
<keyword evidence="3" id="KW-0808">Transferase</keyword>
<dbReference type="InterPro" id="IPR001763">
    <property type="entry name" value="Rhodanese-like_dom"/>
</dbReference>
<dbReference type="RefSeq" id="WP_037335048.1">
    <property type="nucleotide sequence ID" value="NZ_AZUM01000004.1"/>
</dbReference>
<keyword evidence="1" id="KW-0472">Membrane</keyword>
<evidence type="ECO:0000259" key="2">
    <source>
        <dbReference type="PROSITE" id="PS50206"/>
    </source>
</evidence>
<dbReference type="SUPFAM" id="SSF52821">
    <property type="entry name" value="Rhodanese/Cell cycle control phosphatase"/>
    <property type="match status" value="1"/>
</dbReference>
<dbReference type="PANTHER" id="PTHR44086:SF10">
    <property type="entry name" value="THIOSULFATE SULFURTRANSFERASE_RHODANESE-LIKE DOMAIN-CONTAINING PROTEIN 3"/>
    <property type="match status" value="1"/>
</dbReference>
<dbReference type="EMBL" id="MWIH01000006">
    <property type="protein sequence ID" value="OQO91012.1"/>
    <property type="molecule type" value="Genomic_DNA"/>
</dbReference>
<dbReference type="AlphaFoldDB" id="A0A1V9A1I5"/>
<feature type="transmembrane region" description="Helical" evidence="1">
    <location>
        <begin position="115"/>
        <end position="133"/>
    </location>
</feature>
<keyword evidence="1" id="KW-0812">Transmembrane</keyword>
<name>A0A1V9A1I5_SACPI</name>
<dbReference type="CDD" id="cd00158">
    <property type="entry name" value="RHOD"/>
    <property type="match status" value="1"/>
</dbReference>
<protein>
    <submittedName>
        <fullName evidence="3">Sulfurtransferase</fullName>
    </submittedName>
</protein>
<dbReference type="PANTHER" id="PTHR44086">
    <property type="entry name" value="THIOSULFATE SULFURTRANSFERASE RDL2, MITOCHONDRIAL-RELATED"/>
    <property type="match status" value="1"/>
</dbReference>
<dbReference type="PROSITE" id="PS50206">
    <property type="entry name" value="RHODANESE_3"/>
    <property type="match status" value="1"/>
</dbReference>
<reference evidence="3 4" key="1">
    <citation type="submission" date="2017-02" db="EMBL/GenBank/DDBJ databases">
        <title>Draft genome of Saccharomonospora sp. 154.</title>
        <authorList>
            <person name="Alonso-Carmona G.S."/>
            <person name="De La Haba R."/>
            <person name="Vera-Gargallo B."/>
            <person name="Sandoval-Trujillo A.H."/>
            <person name="Ramirez-Duran N."/>
            <person name="Ventosa A."/>
        </authorList>
    </citation>
    <scope>NUCLEOTIDE SEQUENCE [LARGE SCALE GENOMIC DNA]</scope>
    <source>
        <strain evidence="3 4">LRS4.154</strain>
    </source>
</reference>
<dbReference type="STRING" id="1962155.B1813_16055"/>
<evidence type="ECO:0000256" key="1">
    <source>
        <dbReference type="SAM" id="Phobius"/>
    </source>
</evidence>
<keyword evidence="1" id="KW-1133">Transmembrane helix</keyword>
<gene>
    <name evidence="3" type="ORF">B1813_16055</name>
</gene>
<dbReference type="OrthoDB" id="9800872at2"/>
<comment type="caution">
    <text evidence="3">The sequence shown here is derived from an EMBL/GenBank/DDBJ whole genome shotgun (WGS) entry which is preliminary data.</text>
</comment>
<dbReference type="Gene3D" id="3.40.250.10">
    <property type="entry name" value="Rhodanese-like domain"/>
    <property type="match status" value="1"/>
</dbReference>
<keyword evidence="4" id="KW-1185">Reference proteome</keyword>
<feature type="domain" description="Rhodanese" evidence="2">
    <location>
        <begin position="15"/>
        <end position="104"/>
    </location>
</feature>
<accession>A0A1V9A1I5</accession>